<comment type="caution">
    <text evidence="1">The sequence shown here is derived from an EMBL/GenBank/DDBJ whole genome shotgun (WGS) entry which is preliminary data.</text>
</comment>
<sequence>MLISLTKDQLDLISGGMCNCLCNYQGNEYFLGKRKAEISCIVDCRSRGMGYISCN</sequence>
<dbReference type="Proteomes" id="UP000031258">
    <property type="component" value="Unassembled WGS sequence"/>
</dbReference>
<gene>
    <name evidence="1" type="ORF">NF27_CF00030</name>
</gene>
<organism evidence="1 2">
    <name type="scientific">Candidatus Jidaibacter acanthamoebae</name>
    <dbReference type="NCBI Taxonomy" id="86105"/>
    <lineage>
        <taxon>Bacteria</taxon>
        <taxon>Pseudomonadati</taxon>
        <taxon>Pseudomonadota</taxon>
        <taxon>Alphaproteobacteria</taxon>
        <taxon>Rickettsiales</taxon>
        <taxon>Candidatus Midichloriaceae</taxon>
        <taxon>Candidatus Jidaibacter</taxon>
    </lineage>
</organism>
<keyword evidence="2" id="KW-1185">Reference proteome</keyword>
<dbReference type="EMBL" id="JSWE01000057">
    <property type="protein sequence ID" value="KIE06019.1"/>
    <property type="molecule type" value="Genomic_DNA"/>
</dbReference>
<reference evidence="1 2" key="1">
    <citation type="submission" date="2014-11" db="EMBL/GenBank/DDBJ databases">
        <title>A Rickettsiales Symbiont of Amoebae With Ancient Features.</title>
        <authorList>
            <person name="Schulz F."/>
            <person name="Martijn J."/>
            <person name="Wascher F."/>
            <person name="Kostanjsek R."/>
            <person name="Ettema T.J."/>
            <person name="Horn M."/>
        </authorList>
    </citation>
    <scope>NUCLEOTIDE SEQUENCE [LARGE SCALE GENOMIC DNA]</scope>
    <source>
        <strain evidence="1 2">UWC36</strain>
    </source>
</reference>
<evidence type="ECO:0000313" key="1">
    <source>
        <dbReference type="EMBL" id="KIE06019.1"/>
    </source>
</evidence>
<dbReference type="RefSeq" id="WP_161791760.1">
    <property type="nucleotide sequence ID" value="NZ_JSWE01000057.1"/>
</dbReference>
<dbReference type="AlphaFoldDB" id="A0A0C1QKK6"/>
<name>A0A0C1QKK6_9RICK</name>
<proteinExistence type="predicted"/>
<protein>
    <submittedName>
        <fullName evidence="1">Uncharacterized protein</fullName>
    </submittedName>
</protein>
<accession>A0A0C1QKK6</accession>
<evidence type="ECO:0000313" key="2">
    <source>
        <dbReference type="Proteomes" id="UP000031258"/>
    </source>
</evidence>